<dbReference type="PROSITE" id="PS50240">
    <property type="entry name" value="TRYPSIN_DOM"/>
    <property type="match status" value="1"/>
</dbReference>
<dbReference type="PANTHER" id="PTHR24256">
    <property type="entry name" value="TRYPTASE-RELATED"/>
    <property type="match status" value="1"/>
</dbReference>
<dbReference type="InterPro" id="IPR001314">
    <property type="entry name" value="Peptidase_S1A"/>
</dbReference>
<keyword evidence="12" id="KW-0964">Secreted</keyword>
<dbReference type="InterPro" id="IPR033116">
    <property type="entry name" value="TRYPSIN_SER"/>
</dbReference>
<dbReference type="InterPro" id="IPR051487">
    <property type="entry name" value="Ser/Thr_Proteases_Immune/Dev"/>
</dbReference>
<keyword evidence="3" id="KW-0732">Signal</keyword>
<comment type="catalytic activity">
    <reaction evidence="10">
        <text>Selective cleavage of 103-Arg-|-Ser-104 and 124-Ile-|-Ile-125 bonds in Limulus clotting factor B to form activated factor B. Cleavage of -Pro-Arg-|-Xaa- bonds in synthetic substrates.</text>
        <dbReference type="EC" id="3.4.21.84"/>
    </reaction>
</comment>
<dbReference type="Gene3D" id="2.40.10.10">
    <property type="entry name" value="Trypsin-like serine proteases"/>
    <property type="match status" value="2"/>
</dbReference>
<dbReference type="FunFam" id="2.40.10.10:FF:000120">
    <property type="entry name" value="Putative serine protease"/>
    <property type="match status" value="1"/>
</dbReference>
<dbReference type="Pfam" id="PF12032">
    <property type="entry name" value="CLIP"/>
    <property type="match status" value="1"/>
</dbReference>
<keyword evidence="4 11" id="KW-0378">Hydrolase</keyword>
<dbReference type="InterPro" id="IPR001254">
    <property type="entry name" value="Trypsin_dom"/>
</dbReference>
<dbReference type="SMART" id="SM00680">
    <property type="entry name" value="CLIP"/>
    <property type="match status" value="1"/>
</dbReference>
<keyword evidence="5" id="KW-0353">Hemolymph clotting</keyword>
<evidence type="ECO:0000256" key="3">
    <source>
        <dbReference type="ARBA" id="ARBA00022729"/>
    </source>
</evidence>
<keyword evidence="6 11" id="KW-0720">Serine protease</keyword>
<dbReference type="SUPFAM" id="SSF50494">
    <property type="entry name" value="Trypsin-like serine proteases"/>
    <property type="match status" value="1"/>
</dbReference>
<evidence type="ECO:0000256" key="11">
    <source>
        <dbReference type="RuleBase" id="RU363034"/>
    </source>
</evidence>
<keyword evidence="2 11" id="KW-0645">Protease</keyword>
<dbReference type="PROSITE" id="PS00134">
    <property type="entry name" value="TRYPSIN_HIS"/>
    <property type="match status" value="1"/>
</dbReference>
<dbReference type="PROSITE" id="PS00135">
    <property type="entry name" value="TRYPSIN_SER"/>
    <property type="match status" value="1"/>
</dbReference>
<dbReference type="AlphaFoldDB" id="A0A8D8H7E4"/>
<dbReference type="SMART" id="SM00020">
    <property type="entry name" value="Tryp_SPc"/>
    <property type="match status" value="1"/>
</dbReference>
<dbReference type="GO" id="GO:0042381">
    <property type="term" value="P:hemolymph coagulation"/>
    <property type="evidence" value="ECO:0007669"/>
    <property type="project" value="UniProtKB-KW"/>
</dbReference>
<feature type="domain" description="Peptidase S1" evidence="13">
    <location>
        <begin position="134"/>
        <end position="386"/>
    </location>
</feature>
<dbReference type="Pfam" id="PF00089">
    <property type="entry name" value="Trypsin"/>
    <property type="match status" value="1"/>
</dbReference>
<dbReference type="EC" id="3.4.21.-" evidence="11"/>
<dbReference type="GO" id="GO:0004252">
    <property type="term" value="F:serine-type endopeptidase activity"/>
    <property type="evidence" value="ECO:0007669"/>
    <property type="project" value="UniProtKB-UniRule"/>
</dbReference>
<evidence type="ECO:0000256" key="1">
    <source>
        <dbReference type="ARBA" id="ARBA00022659"/>
    </source>
</evidence>
<evidence type="ECO:0000256" key="6">
    <source>
        <dbReference type="ARBA" id="ARBA00022825"/>
    </source>
</evidence>
<dbReference type="GO" id="GO:0006508">
    <property type="term" value="P:proteolysis"/>
    <property type="evidence" value="ECO:0007669"/>
    <property type="project" value="UniProtKB-KW"/>
</dbReference>
<evidence type="ECO:0000256" key="8">
    <source>
        <dbReference type="ARBA" id="ARBA00023180"/>
    </source>
</evidence>
<dbReference type="GO" id="GO:0005576">
    <property type="term" value="C:extracellular region"/>
    <property type="evidence" value="ECO:0007669"/>
    <property type="project" value="UniProtKB-SubCell"/>
</dbReference>
<evidence type="ECO:0000256" key="4">
    <source>
        <dbReference type="ARBA" id="ARBA00022801"/>
    </source>
</evidence>
<comment type="similarity">
    <text evidence="9 12">Belongs to the peptidase S1 family. CLIP subfamily.</text>
</comment>
<keyword evidence="7" id="KW-1015">Disulfide bond</keyword>
<name>A0A8D8H7E4_CULPI</name>
<evidence type="ECO:0000259" key="14">
    <source>
        <dbReference type="PROSITE" id="PS51888"/>
    </source>
</evidence>
<evidence type="ECO:0000313" key="15">
    <source>
        <dbReference type="EMBL" id="CAG6529625.1"/>
    </source>
</evidence>
<proteinExistence type="inferred from homology"/>
<dbReference type="CDD" id="cd00190">
    <property type="entry name" value="Tryp_SPc"/>
    <property type="match status" value="1"/>
</dbReference>
<evidence type="ECO:0000256" key="2">
    <source>
        <dbReference type="ARBA" id="ARBA00022670"/>
    </source>
</evidence>
<dbReference type="InterPro" id="IPR018114">
    <property type="entry name" value="TRYPSIN_HIS"/>
</dbReference>
<reference evidence="15" key="1">
    <citation type="submission" date="2021-05" db="EMBL/GenBank/DDBJ databases">
        <authorList>
            <person name="Alioto T."/>
            <person name="Alioto T."/>
            <person name="Gomez Garrido J."/>
        </authorList>
    </citation>
    <scope>NUCLEOTIDE SEQUENCE</scope>
</reference>
<dbReference type="Gene3D" id="3.30.1640.30">
    <property type="match status" value="1"/>
</dbReference>
<dbReference type="PRINTS" id="PR00722">
    <property type="entry name" value="CHYMOTRYPSIN"/>
</dbReference>
<evidence type="ECO:0000256" key="9">
    <source>
        <dbReference type="ARBA" id="ARBA00024195"/>
    </source>
</evidence>
<keyword evidence="1" id="KW-0768">Sushi</keyword>
<sequence>MCLTYKRRGFCNLAILVTAHSFKKAFRKMLRSKSILPYLILSCSILHVKCLNLNDRCSNPDGDSGRCVHLRGCPPLREIYTKPVVTYQESSFLSDSRCGMDGRIPLVCCVSPDSETSTSAPGGDTCGVDYSERIWGGNETDLDEFPWTALIRYRRTNGVLTFNCGGSLINSRYVITAAHCFNERPGIQVAGVRLGEHTISNEGKDCQEIECADVPVDRNIEKITVHEDYDANSKNQLNDIALVRMDRDVPSSHYIQPICLPTQESLNSRNIIGHRLTAAGWGRTESGDPSDTKLKVVLEITEPNGCNTVYKPAGIVISDRQLCAGGEKGKDTCTGDSGGPLMQRVGTRWVLYGIVSFGPKLCARKGIPGVYTNVPKYIDWIESNVEV</sequence>
<comment type="domain">
    <text evidence="12">The clip domain consists of 35-55 residues which are 'knitted' together usually by 3 conserved disulfide bonds forming a clip-like compact structure.</text>
</comment>
<evidence type="ECO:0000256" key="12">
    <source>
        <dbReference type="RuleBase" id="RU366078"/>
    </source>
</evidence>
<dbReference type="PROSITE" id="PS51888">
    <property type="entry name" value="CLIP"/>
    <property type="match status" value="1"/>
</dbReference>
<evidence type="ECO:0000256" key="10">
    <source>
        <dbReference type="ARBA" id="ARBA00052079"/>
    </source>
</evidence>
<feature type="domain" description="Clip" evidence="14">
    <location>
        <begin position="56"/>
        <end position="109"/>
    </location>
</feature>
<dbReference type="InterPro" id="IPR038565">
    <property type="entry name" value="CLIP_sf"/>
</dbReference>
<comment type="subcellular location">
    <subcellularLocation>
        <location evidence="12">Secreted</location>
    </subcellularLocation>
</comment>
<evidence type="ECO:0000256" key="7">
    <source>
        <dbReference type="ARBA" id="ARBA00023157"/>
    </source>
</evidence>
<organism evidence="15">
    <name type="scientific">Culex pipiens</name>
    <name type="common">House mosquito</name>
    <dbReference type="NCBI Taxonomy" id="7175"/>
    <lineage>
        <taxon>Eukaryota</taxon>
        <taxon>Metazoa</taxon>
        <taxon>Ecdysozoa</taxon>
        <taxon>Arthropoda</taxon>
        <taxon>Hexapoda</taxon>
        <taxon>Insecta</taxon>
        <taxon>Pterygota</taxon>
        <taxon>Neoptera</taxon>
        <taxon>Endopterygota</taxon>
        <taxon>Diptera</taxon>
        <taxon>Nematocera</taxon>
        <taxon>Culicoidea</taxon>
        <taxon>Culicidae</taxon>
        <taxon>Culicinae</taxon>
        <taxon>Culicini</taxon>
        <taxon>Culex</taxon>
        <taxon>Culex</taxon>
    </lineage>
</organism>
<evidence type="ECO:0000259" key="13">
    <source>
        <dbReference type="PROSITE" id="PS50240"/>
    </source>
</evidence>
<dbReference type="EMBL" id="HBUE01200492">
    <property type="protein sequence ID" value="CAG6529625.1"/>
    <property type="molecule type" value="Transcribed_RNA"/>
</dbReference>
<dbReference type="InterPro" id="IPR022700">
    <property type="entry name" value="CLIP"/>
</dbReference>
<dbReference type="InterPro" id="IPR009003">
    <property type="entry name" value="Peptidase_S1_PA"/>
</dbReference>
<accession>A0A8D8H7E4</accession>
<dbReference type="EMBL" id="HBUE01306654">
    <property type="protein sequence ID" value="CAG6581415.1"/>
    <property type="molecule type" value="Transcribed_RNA"/>
</dbReference>
<dbReference type="InterPro" id="IPR043504">
    <property type="entry name" value="Peptidase_S1_PA_chymotrypsin"/>
</dbReference>
<evidence type="ECO:0000256" key="5">
    <source>
        <dbReference type="ARBA" id="ARBA00022820"/>
    </source>
</evidence>
<keyword evidence="8" id="KW-0325">Glycoprotein</keyword>
<protein>
    <recommendedName>
        <fullName evidence="12">CLIP domain-containing serine protease</fullName>
        <ecNumber evidence="11">3.4.21.-</ecNumber>
    </recommendedName>
</protein>